<feature type="repeat" description="WD" evidence="5">
    <location>
        <begin position="429"/>
        <end position="470"/>
    </location>
</feature>
<dbReference type="PROSITE" id="PS00678">
    <property type="entry name" value="WD_REPEATS_1"/>
    <property type="match status" value="1"/>
</dbReference>
<evidence type="ECO:0000313" key="8">
    <source>
        <dbReference type="EMBL" id="CAE0294043.1"/>
    </source>
</evidence>
<name>A0A7S3HG53_9STRA</name>
<keyword evidence="4" id="KW-0539">Nucleus</keyword>
<feature type="domain" description="U3 small nucleolar RNA-associated protein 13 C-terminal" evidence="7">
    <location>
        <begin position="735"/>
        <end position="883"/>
    </location>
</feature>
<dbReference type="InterPro" id="IPR036322">
    <property type="entry name" value="WD40_repeat_dom_sf"/>
</dbReference>
<dbReference type="Pfam" id="PF00400">
    <property type="entry name" value="WD40"/>
    <property type="match status" value="7"/>
</dbReference>
<feature type="compositionally biased region" description="Basic and acidic residues" evidence="6">
    <location>
        <begin position="967"/>
        <end position="979"/>
    </location>
</feature>
<feature type="repeat" description="WD" evidence="5">
    <location>
        <begin position="577"/>
        <end position="610"/>
    </location>
</feature>
<keyword evidence="2 5" id="KW-0853">WD repeat</keyword>
<evidence type="ECO:0000256" key="2">
    <source>
        <dbReference type="ARBA" id="ARBA00022574"/>
    </source>
</evidence>
<feature type="repeat" description="WD" evidence="5">
    <location>
        <begin position="535"/>
        <end position="576"/>
    </location>
</feature>
<evidence type="ECO:0000256" key="6">
    <source>
        <dbReference type="SAM" id="MobiDB-lite"/>
    </source>
</evidence>
<dbReference type="PANTHER" id="PTHR19854:SF15">
    <property type="entry name" value="TRANSDUCIN BETA-LIKE PROTEIN 3"/>
    <property type="match status" value="1"/>
</dbReference>
<dbReference type="InterPro" id="IPR013934">
    <property type="entry name" value="Utp13_C"/>
</dbReference>
<proteinExistence type="predicted"/>
<accession>A0A7S3HG53</accession>
<protein>
    <recommendedName>
        <fullName evidence="7">U3 small nucleolar RNA-associated protein 13 C-terminal domain-containing protein</fullName>
    </recommendedName>
</protein>
<feature type="region of interest" description="Disordered" evidence="6">
    <location>
        <begin position="957"/>
        <end position="990"/>
    </location>
</feature>
<dbReference type="GO" id="GO:0000480">
    <property type="term" value="P:endonucleolytic cleavage in 5'-ETS of tricistronic rRNA transcript (SSU-rRNA, 5.8S rRNA, LSU-rRNA)"/>
    <property type="evidence" value="ECO:0007669"/>
    <property type="project" value="TreeGrafter"/>
</dbReference>
<dbReference type="GO" id="GO:0032040">
    <property type="term" value="C:small-subunit processome"/>
    <property type="evidence" value="ECO:0007669"/>
    <property type="project" value="InterPro"/>
</dbReference>
<organism evidence="8">
    <name type="scientific">Spumella elongata</name>
    <dbReference type="NCBI Taxonomy" id="89044"/>
    <lineage>
        <taxon>Eukaryota</taxon>
        <taxon>Sar</taxon>
        <taxon>Stramenopiles</taxon>
        <taxon>Ochrophyta</taxon>
        <taxon>Chrysophyceae</taxon>
        <taxon>Chromulinales</taxon>
        <taxon>Chromulinaceae</taxon>
        <taxon>Spumella</taxon>
    </lineage>
</organism>
<dbReference type="PROSITE" id="PS50082">
    <property type="entry name" value="WD_REPEATS_2"/>
    <property type="match status" value="6"/>
</dbReference>
<feature type="compositionally biased region" description="Basic residues" evidence="6">
    <location>
        <begin position="980"/>
        <end position="990"/>
    </location>
</feature>
<evidence type="ECO:0000256" key="5">
    <source>
        <dbReference type="PROSITE-ProRule" id="PRU00221"/>
    </source>
</evidence>
<dbReference type="InterPro" id="IPR015943">
    <property type="entry name" value="WD40/YVTN_repeat-like_dom_sf"/>
</dbReference>
<dbReference type="InterPro" id="IPR001680">
    <property type="entry name" value="WD40_rpt"/>
</dbReference>
<dbReference type="InterPro" id="IPR020472">
    <property type="entry name" value="WD40_PAC1"/>
</dbReference>
<comment type="subcellular location">
    <subcellularLocation>
        <location evidence="1">Nucleus</location>
        <location evidence="1">Nucleolus</location>
    </subcellularLocation>
</comment>
<evidence type="ECO:0000256" key="1">
    <source>
        <dbReference type="ARBA" id="ARBA00004604"/>
    </source>
</evidence>
<keyword evidence="3" id="KW-0677">Repeat</keyword>
<dbReference type="Gene3D" id="2.130.10.10">
    <property type="entry name" value="YVTN repeat-like/Quinoprotein amine dehydrogenase"/>
    <property type="match status" value="3"/>
</dbReference>
<sequence length="990" mass="108991">MKQANDGISKVWKVHKSSDPFYSGGKVEVSLDETKILCMHEDNVSIIRLNEEGVVTPLFKNDDIESEPISCFAFHPSKEEIVVSSQKSSVSHWSTTGEGCFRTFKAHQMPILAMAYDPSGTLVATGSADRTIRVWDVAGGFCTHSFKEHSDIIRTLQFHPNPQRLQLISTSDDNTIRIFDLREQKCVAVFRNHVSLPTAVSISYDGNLMASCGRDKVVNFFDLRQFTHIKTVPVMEELEGVVLLNEAHSAQLLDTIHSVTPKGMRAHVLVTAGGSGVLKFFKVTLNAKDSSAFEITALLHFPLSSAARHGLDLSSSSSANSREAEAASLHGVASLHYLPLTGEVLSVTKDYNLCSYSIASFATQLANNLTNTVSRLEPSKLLIGSQGEILDMALIPNPNANVGSSFKLALITNSTQVRIVDERFNCSVLEGHKDIVLCVDVSPDGEYIATSSKDHRVLLWHVPSLTAVAVGEGHTDAVGSVCMARSRASYASRVAFGASGGADKILKRWALPVHTFATVNNKKGELSKLVATHSVRAHDKDINAVAVSPNDALIASASQDKSVRLWRATDLTPVATLNGHKRGVWKVAFSPVDKTLVSCSGDRTVKMWSVVDHCLLRTFEGHTASVLAVKFVNKGSQLVSASADGLIRVWTIRTGECESTLDVHTDRVWALECLQTSEQEETTEASEEDAAAAVTSENLYFFSGGSDSKLIQWKDNTAAEEVTRMETAERNLVLEQQMQNDLRHHRYDKALSTALDLGHSLKVLQILTAVLEQEPKQAKADAESKEDLFTVDWSLRLDPYVRAFTEEQLDKVVTYLKDWNSNARHCYTSQVLLNSLLRVVRVEALMKHRVVLEALPALLSYTERHYQRLDRLNQASYMLEYFASMISLLPEESVDRANTSSRPVQGIDGKTYVSDAIEEPLVLFRDSDKTDIDSDDEEEEVVVEEVVEVIAAVAAPVAESAKKKARKSSEGDLDDVKEKKSAKKPRKAHA</sequence>
<dbReference type="GO" id="GO:0030686">
    <property type="term" value="C:90S preribosome"/>
    <property type="evidence" value="ECO:0007669"/>
    <property type="project" value="TreeGrafter"/>
</dbReference>
<dbReference type="PANTHER" id="PTHR19854">
    <property type="entry name" value="TRANSDUCIN BETA-LIKE 3"/>
    <property type="match status" value="1"/>
</dbReference>
<dbReference type="InterPro" id="IPR019775">
    <property type="entry name" value="WD40_repeat_CS"/>
</dbReference>
<feature type="repeat" description="WD" evidence="5">
    <location>
        <begin position="146"/>
        <end position="189"/>
    </location>
</feature>
<feature type="repeat" description="WD" evidence="5">
    <location>
        <begin position="619"/>
        <end position="660"/>
    </location>
</feature>
<gene>
    <name evidence="8" type="ORF">SELO1098_LOCUS22895</name>
</gene>
<dbReference type="GO" id="GO:0000472">
    <property type="term" value="P:endonucleolytic cleavage to generate mature 5'-end of SSU-rRNA from (SSU-rRNA, 5.8S rRNA, LSU-rRNA)"/>
    <property type="evidence" value="ECO:0007669"/>
    <property type="project" value="TreeGrafter"/>
</dbReference>
<dbReference type="SMART" id="SM00320">
    <property type="entry name" value="WD40"/>
    <property type="match status" value="10"/>
</dbReference>
<dbReference type="CDD" id="cd00200">
    <property type="entry name" value="WD40"/>
    <property type="match status" value="1"/>
</dbReference>
<dbReference type="GO" id="GO:0034511">
    <property type="term" value="F:U3 snoRNA binding"/>
    <property type="evidence" value="ECO:0007669"/>
    <property type="project" value="TreeGrafter"/>
</dbReference>
<dbReference type="PRINTS" id="PR00320">
    <property type="entry name" value="GPROTEINBRPT"/>
</dbReference>
<evidence type="ECO:0000259" key="7">
    <source>
        <dbReference type="Pfam" id="PF08625"/>
    </source>
</evidence>
<feature type="repeat" description="WD" evidence="5">
    <location>
        <begin position="104"/>
        <end position="145"/>
    </location>
</feature>
<evidence type="ECO:0000256" key="4">
    <source>
        <dbReference type="ARBA" id="ARBA00023242"/>
    </source>
</evidence>
<dbReference type="AlphaFoldDB" id="A0A7S3HG53"/>
<dbReference type="Pfam" id="PF08625">
    <property type="entry name" value="Utp13"/>
    <property type="match status" value="1"/>
</dbReference>
<evidence type="ECO:0000256" key="3">
    <source>
        <dbReference type="ARBA" id="ARBA00022737"/>
    </source>
</evidence>
<dbReference type="SUPFAM" id="SSF50998">
    <property type="entry name" value="Quinoprotein alcohol dehydrogenase-like"/>
    <property type="match status" value="1"/>
</dbReference>
<dbReference type="InterPro" id="IPR011047">
    <property type="entry name" value="Quinoprotein_ADH-like_sf"/>
</dbReference>
<reference evidence="8" key="1">
    <citation type="submission" date="2021-01" db="EMBL/GenBank/DDBJ databases">
        <authorList>
            <person name="Corre E."/>
            <person name="Pelletier E."/>
            <person name="Niang G."/>
            <person name="Scheremetjew M."/>
            <person name="Finn R."/>
            <person name="Kale V."/>
            <person name="Holt S."/>
            <person name="Cochrane G."/>
            <person name="Meng A."/>
            <person name="Brown T."/>
            <person name="Cohen L."/>
        </authorList>
    </citation>
    <scope>NUCLEOTIDE SEQUENCE</scope>
    <source>
        <strain evidence="8">CCAP 955/1</strain>
    </source>
</reference>
<dbReference type="PROSITE" id="PS50294">
    <property type="entry name" value="WD_REPEATS_REGION"/>
    <property type="match status" value="6"/>
</dbReference>
<dbReference type="SUPFAM" id="SSF50978">
    <property type="entry name" value="WD40 repeat-like"/>
    <property type="match status" value="1"/>
</dbReference>
<dbReference type="EMBL" id="HBIC01044688">
    <property type="protein sequence ID" value="CAE0294043.1"/>
    <property type="molecule type" value="Transcribed_RNA"/>
</dbReference>